<dbReference type="InterPro" id="IPR002035">
    <property type="entry name" value="VWF_A"/>
</dbReference>
<feature type="domain" description="VWFA" evidence="4">
    <location>
        <begin position="102"/>
        <end position="208"/>
    </location>
</feature>
<dbReference type="InterPro" id="IPR019734">
    <property type="entry name" value="TPR_rpt"/>
</dbReference>
<feature type="compositionally biased region" description="Basic and acidic residues" evidence="2">
    <location>
        <begin position="483"/>
        <end position="529"/>
    </location>
</feature>
<dbReference type="InterPro" id="IPR011990">
    <property type="entry name" value="TPR-like_helical_dom_sf"/>
</dbReference>
<accession>A0ABX8GZQ7</accession>
<proteinExistence type="predicted"/>
<organism evidence="5 6">
    <name type="scientific">Flammeovirga kamogawensis</name>
    <dbReference type="NCBI Taxonomy" id="373891"/>
    <lineage>
        <taxon>Bacteria</taxon>
        <taxon>Pseudomonadati</taxon>
        <taxon>Bacteroidota</taxon>
        <taxon>Cytophagia</taxon>
        <taxon>Cytophagales</taxon>
        <taxon>Flammeovirgaceae</taxon>
        <taxon>Flammeovirga</taxon>
    </lineage>
</organism>
<dbReference type="PANTHER" id="PTHR22550:SF14">
    <property type="entry name" value="VWFA DOMAIN-CONTAINING PROTEIN"/>
    <property type="match status" value="1"/>
</dbReference>
<dbReference type="InterPro" id="IPR050768">
    <property type="entry name" value="UPF0353/GerABKA_families"/>
</dbReference>
<feature type="region of interest" description="Disordered" evidence="2">
    <location>
        <begin position="462"/>
        <end position="537"/>
    </location>
</feature>
<dbReference type="Proteomes" id="UP000682802">
    <property type="component" value="Chromosome 1"/>
</dbReference>
<evidence type="ECO:0000313" key="6">
    <source>
        <dbReference type="Proteomes" id="UP000682802"/>
    </source>
</evidence>
<evidence type="ECO:0000256" key="1">
    <source>
        <dbReference type="PROSITE-ProRule" id="PRU00339"/>
    </source>
</evidence>
<dbReference type="EMBL" id="CP076128">
    <property type="protein sequence ID" value="QWG08879.1"/>
    <property type="molecule type" value="Genomic_DNA"/>
</dbReference>
<sequence>MNNEQIITYINQFHFLRPLMLWFFVPLVLFLVQYIYNKRRTESWKGLIRKELRKIVILNQKNKKANLPAILMFFLLSLMIIGASGPTFKQKKLPSILNKSVVWIALDLSQSMMTKDVSPNRLERAKLKVRDLFAEKLNTKVGLLVFAGTPHVIFPPSLDKKVMVPYMTTVKPRIMPVKGTNYELMLNYIDTLTQKEVAPPTLIIITDEVTEAQAQQIEKYRNTSKGFVQVWVASSFNGGFVPSPYNSRRELKFKGKSILSKADRSLLKRLDQQERIKVIPLTLDNSDVDALASHIKKHMVIKTDADKKEDDWRDDGIYFIYPIIIFGLFWFRKGWMVNWGLILLIFLSSCGIERDHPDWWYTKDYQAQQEANKGNYANAAQLYTTYSNKAFAFYKSGDFEAAAAVYEMDSTAISQYNLGLMFVELGNYEMAQSAFRVALERDANLTQAKESLAKVKIELEKNKGKTEASQESEKDVSQAVKALTDKERKLSDHDYDKKNAKRADAEKEKVVDPKKRKYKEQDWPDENKKKKDRMNQVSAASMVMEKTNADPSEFLRKKFILQKKKYYPQVKNPKKAW</sequence>
<keyword evidence="3" id="KW-0812">Transmembrane</keyword>
<evidence type="ECO:0000313" key="5">
    <source>
        <dbReference type="EMBL" id="QWG08879.1"/>
    </source>
</evidence>
<reference evidence="5 6" key="1">
    <citation type="submission" date="2021-05" db="EMBL/GenBank/DDBJ databases">
        <title>Comparative genomic studies on the polysaccharide-degrading batcterial strains of the Flammeovirga genus.</title>
        <authorList>
            <person name="Zewei F."/>
            <person name="Zheng Z."/>
            <person name="Yu L."/>
            <person name="Ruyue G."/>
            <person name="Yanhong M."/>
            <person name="Yuanyuan C."/>
            <person name="Jingyan G."/>
            <person name="Wenjun H."/>
        </authorList>
    </citation>
    <scope>NUCLEOTIDE SEQUENCE [LARGE SCALE GENOMIC DNA]</scope>
    <source>
        <strain evidence="5 6">YS10</strain>
    </source>
</reference>
<feature type="compositionally biased region" description="Basic and acidic residues" evidence="2">
    <location>
        <begin position="462"/>
        <end position="476"/>
    </location>
</feature>
<name>A0ABX8GZQ7_9BACT</name>
<dbReference type="InterPro" id="IPR036465">
    <property type="entry name" value="vWFA_dom_sf"/>
</dbReference>
<keyword evidence="6" id="KW-1185">Reference proteome</keyword>
<feature type="repeat" description="TPR" evidence="1">
    <location>
        <begin position="412"/>
        <end position="445"/>
    </location>
</feature>
<keyword evidence="3" id="KW-0472">Membrane</keyword>
<dbReference type="PROSITE" id="PS50005">
    <property type="entry name" value="TPR"/>
    <property type="match status" value="1"/>
</dbReference>
<evidence type="ECO:0000256" key="2">
    <source>
        <dbReference type="SAM" id="MobiDB-lite"/>
    </source>
</evidence>
<dbReference type="Gene3D" id="1.25.40.10">
    <property type="entry name" value="Tetratricopeptide repeat domain"/>
    <property type="match status" value="1"/>
</dbReference>
<dbReference type="SUPFAM" id="SSF48452">
    <property type="entry name" value="TPR-like"/>
    <property type="match status" value="1"/>
</dbReference>
<dbReference type="PANTHER" id="PTHR22550">
    <property type="entry name" value="SPORE GERMINATION PROTEIN"/>
    <property type="match status" value="1"/>
</dbReference>
<dbReference type="RefSeq" id="WP_144072787.1">
    <property type="nucleotide sequence ID" value="NZ_CP076128.1"/>
</dbReference>
<protein>
    <submittedName>
        <fullName evidence="5">VWA domain-containing protein</fullName>
    </submittedName>
</protein>
<feature type="transmembrane region" description="Helical" evidence="3">
    <location>
        <begin position="67"/>
        <end position="88"/>
    </location>
</feature>
<dbReference type="SUPFAM" id="SSF53300">
    <property type="entry name" value="vWA-like"/>
    <property type="match status" value="1"/>
</dbReference>
<keyword evidence="3" id="KW-1133">Transmembrane helix</keyword>
<keyword evidence="1" id="KW-0802">TPR repeat</keyword>
<evidence type="ECO:0000256" key="3">
    <source>
        <dbReference type="SAM" id="Phobius"/>
    </source>
</evidence>
<gene>
    <name evidence="5" type="ORF">KM029_08035</name>
</gene>
<feature type="transmembrane region" description="Helical" evidence="3">
    <location>
        <begin position="19"/>
        <end position="36"/>
    </location>
</feature>
<dbReference type="Pfam" id="PF13519">
    <property type="entry name" value="VWA_2"/>
    <property type="match status" value="1"/>
</dbReference>
<evidence type="ECO:0000259" key="4">
    <source>
        <dbReference type="Pfam" id="PF13519"/>
    </source>
</evidence>
<dbReference type="Gene3D" id="3.40.50.410">
    <property type="entry name" value="von Willebrand factor, type A domain"/>
    <property type="match status" value="1"/>
</dbReference>